<gene>
    <name evidence="2" type="ORF">MPRG_62690</name>
</gene>
<evidence type="ECO:0000313" key="2">
    <source>
        <dbReference type="EMBL" id="GFG82993.1"/>
    </source>
</evidence>
<keyword evidence="2" id="KW-0614">Plasmid</keyword>
<dbReference type="EMBL" id="BLKX01000002">
    <property type="protein sequence ID" value="GFG82993.1"/>
    <property type="molecule type" value="Genomic_DNA"/>
</dbReference>
<protein>
    <submittedName>
        <fullName evidence="2">Uncharacterized protein</fullName>
    </submittedName>
</protein>
<comment type="caution">
    <text evidence="2">The sequence shown here is derived from an EMBL/GenBank/DDBJ whole genome shotgun (WGS) entry which is preliminary data.</text>
</comment>
<proteinExistence type="predicted"/>
<geneLocation type="plasmid" evidence="2">
    <name>pJCM18565</name>
</geneLocation>
<keyword evidence="3" id="KW-1185">Reference proteome</keyword>
<feature type="compositionally biased region" description="Basic residues" evidence="1">
    <location>
        <begin position="15"/>
        <end position="25"/>
    </location>
</feature>
<accession>A0ABQ1CEU4</accession>
<dbReference type="Proteomes" id="UP000465240">
    <property type="component" value="Unassembled WGS sequence"/>
</dbReference>
<sequence length="50" mass="5402">MVDANASNPNGTASHTRRNHFRRSRPPSWTGAEWHAAAGAEWQALSNAAS</sequence>
<evidence type="ECO:0000256" key="1">
    <source>
        <dbReference type="SAM" id="MobiDB-lite"/>
    </source>
</evidence>
<organism evidence="2 3">
    <name type="scientific">Mycobacterium paragordonae</name>
    <dbReference type="NCBI Taxonomy" id="1389713"/>
    <lineage>
        <taxon>Bacteria</taxon>
        <taxon>Bacillati</taxon>
        <taxon>Actinomycetota</taxon>
        <taxon>Actinomycetes</taxon>
        <taxon>Mycobacteriales</taxon>
        <taxon>Mycobacteriaceae</taxon>
        <taxon>Mycobacterium</taxon>
    </lineage>
</organism>
<reference evidence="2 3" key="1">
    <citation type="journal article" date="2019" name="Emerg. Microbes Infect.">
        <title>Comprehensive subspecies identification of 175 nontuberculous mycobacteria species based on 7547 genomic profiles.</title>
        <authorList>
            <person name="Matsumoto Y."/>
            <person name="Kinjo T."/>
            <person name="Motooka D."/>
            <person name="Nabeya D."/>
            <person name="Jung N."/>
            <person name="Uechi K."/>
            <person name="Horii T."/>
            <person name="Iida T."/>
            <person name="Fujita J."/>
            <person name="Nakamura S."/>
        </authorList>
    </citation>
    <scope>NUCLEOTIDE SEQUENCE [LARGE SCALE GENOMIC DNA]</scope>
    <source>
        <strain evidence="2 3">JCM 18565</strain>
    </source>
</reference>
<feature type="region of interest" description="Disordered" evidence="1">
    <location>
        <begin position="1"/>
        <end position="35"/>
    </location>
</feature>
<name>A0ABQ1CEU4_9MYCO</name>
<feature type="compositionally biased region" description="Polar residues" evidence="1">
    <location>
        <begin position="1"/>
        <end position="14"/>
    </location>
</feature>
<evidence type="ECO:0000313" key="3">
    <source>
        <dbReference type="Proteomes" id="UP000465240"/>
    </source>
</evidence>